<evidence type="ECO:0000313" key="2">
    <source>
        <dbReference type="EMBL" id="SDI77839.1"/>
    </source>
</evidence>
<keyword evidence="1" id="KW-0812">Transmembrane</keyword>
<protein>
    <recommendedName>
        <fullName evidence="4">Phage tail protein</fullName>
    </recommendedName>
</protein>
<evidence type="ECO:0000313" key="3">
    <source>
        <dbReference type="Proteomes" id="UP000198606"/>
    </source>
</evidence>
<reference evidence="2 3" key="1">
    <citation type="submission" date="2016-10" db="EMBL/GenBank/DDBJ databases">
        <authorList>
            <person name="de Groot N.N."/>
        </authorList>
    </citation>
    <scope>NUCLEOTIDE SEQUENCE [LARGE SCALE GENOMIC DNA]</scope>
    <source>
        <strain evidence="2 3">LMG 18387</strain>
    </source>
</reference>
<evidence type="ECO:0000256" key="1">
    <source>
        <dbReference type="SAM" id="Phobius"/>
    </source>
</evidence>
<evidence type="ECO:0008006" key="4">
    <source>
        <dbReference type="Google" id="ProtNLM"/>
    </source>
</evidence>
<feature type="transmembrane region" description="Helical" evidence="1">
    <location>
        <begin position="88"/>
        <end position="108"/>
    </location>
</feature>
<dbReference type="AlphaFoldDB" id="A0A1G8NC44"/>
<dbReference type="EMBL" id="FNDG01000024">
    <property type="protein sequence ID" value="SDI77839.1"/>
    <property type="molecule type" value="Genomic_DNA"/>
</dbReference>
<dbReference type="STRING" id="29435.SAMN05216588_12466"/>
<proteinExistence type="predicted"/>
<name>A0A1G8NC44_9GAMM</name>
<gene>
    <name evidence="2" type="ORF">SAMN05216588_12466</name>
</gene>
<dbReference type="RefSeq" id="WP_084308331.1">
    <property type="nucleotide sequence ID" value="NZ_FNDG01000024.1"/>
</dbReference>
<accession>A0A1G8NC44</accession>
<keyword evidence="1" id="KW-0472">Membrane</keyword>
<dbReference type="Proteomes" id="UP000198606">
    <property type="component" value="Unassembled WGS sequence"/>
</dbReference>
<keyword evidence="1" id="KW-1133">Transmembrane helix</keyword>
<dbReference type="NCBIfam" id="NF040662">
    <property type="entry name" value="attach_TipJ_rel"/>
    <property type="match status" value="1"/>
</dbReference>
<organism evidence="2 3">
    <name type="scientific">Phytopseudomonas flavescens</name>
    <dbReference type="NCBI Taxonomy" id="29435"/>
    <lineage>
        <taxon>Bacteria</taxon>
        <taxon>Pseudomonadati</taxon>
        <taxon>Pseudomonadota</taxon>
        <taxon>Gammaproteobacteria</taxon>
        <taxon>Pseudomonadales</taxon>
        <taxon>Pseudomonadaceae</taxon>
        <taxon>Phytopseudomonas</taxon>
    </lineage>
</organism>
<sequence>MIRIYPSRHAINLYPSEEGAAIERHDLAEACTIAEWMQRNVEAFETLDVPPISFDVDGEQVPPSAWAEFVLQAEADVRIYPVPFGEGVVAVLAWAAAAIAAVTLVYALTLNTDMPDSSTSTGDKLDLNPAKANSVKLYQVIREVLGTDRIFPDYVVQPISRFVSGRDVRTSLFLSVGVGQFSIPPSRIRIGETPIAAFGDKVSYTIYAPGEYVGGDSRSENWYSVAEVGGSKAATAGLDLDSPSETTSPLADAVVLAGSSITLIGDSPSLPDSWGAGTVINLVVPDSFTVTSSTTHSVIAGPLGELAPFAGMQVSLSAATEDLDLVVASFTAYAPPVPGTGGSPSSVTASAAPTTYDFSSSGVVWSLTYGGNTRSVSLTADYLNMSGVVSAITSQLSGMGLVAQDESGRLKILEPSSPFRGGEISQSNSPVAVFGIGPVFVTGSASTGGAPEQLAKITLRYDDGQPFAGLPNGTQRLAIGHRQNRYRIIDVTGLTIAVQRLNAAGIVDTGWPGFTDRTLLDFELSATTHAGENWIGPFMGCPEGELIDRLEWDIFFPSGLMHTDKKGRSRPYYSQVIVEWADVKTGEWNRIVTNYEEMTKDGFGRTHGIDFATPLRPLVRVRRGTNPGWSNSVDTTQWYALRGRLLDRPTRYDDVTIIALTVRTGSRLSAQSDRQVSLVGTRLYGRGENRSISAAAAYVCTSLGMPLADLDSEQLQQLDAEYWAPRGETFDHTFEEAITAQEALQKIFAAGMSHLVIEDSMISAAREGVQPAQGMLTPHDQTAELVSTFVAPSEDDYTGVDVRYINPLTFSEEIVECRLDSVDPLKIETYTLDGVHDRTRAWRIGMRRLLKYLYQRITHQTETEMDALAYRVIDHLIFADDIPGNQTISSVIEQIAIDGDRVLITTSERLDWAFSGPSCVIRWQDGSVTPLLSAGRVGSDVLSVGLQYVGDQLDGIDWEMEPPRLLFCSSNSVGYPAMIDSIEPDSNGRCKVTAKQYDPIFYSHDNASPA</sequence>